<dbReference type="GO" id="GO:0009083">
    <property type="term" value="P:branched-chain amino acid catabolic process"/>
    <property type="evidence" value="ECO:0007669"/>
    <property type="project" value="TreeGrafter"/>
</dbReference>
<accession>A0A7J6LVR3</accession>
<dbReference type="GO" id="GO:0003863">
    <property type="term" value="F:branched-chain 2-oxo acid dehydrogenase activity"/>
    <property type="evidence" value="ECO:0007669"/>
    <property type="project" value="UniProtKB-EC"/>
</dbReference>
<reference evidence="4 5" key="1">
    <citation type="submission" date="2020-04" db="EMBL/GenBank/DDBJ databases">
        <title>Perkinsus chesapeaki whole genome sequence.</title>
        <authorList>
            <person name="Bogema D.R."/>
        </authorList>
    </citation>
    <scope>NUCLEOTIDE SEQUENCE [LARGE SCALE GENOMIC DNA]</scope>
    <source>
        <strain evidence="4">ATCC PRA-425</strain>
    </source>
</reference>
<dbReference type="PANTHER" id="PTHR43380">
    <property type="entry name" value="2-OXOISOVALERATE DEHYDROGENASE SUBUNIT ALPHA, MITOCHONDRIAL"/>
    <property type="match status" value="1"/>
</dbReference>
<evidence type="ECO:0000313" key="5">
    <source>
        <dbReference type="Proteomes" id="UP000591131"/>
    </source>
</evidence>
<gene>
    <name evidence="4" type="ORF">FOL47_005759</name>
</gene>
<dbReference type="Pfam" id="PF00676">
    <property type="entry name" value="E1_dh"/>
    <property type="match status" value="1"/>
</dbReference>
<dbReference type="InterPro" id="IPR050771">
    <property type="entry name" value="Alpha-ketoacid_DH_E1_comp"/>
</dbReference>
<dbReference type="Gene3D" id="3.40.50.970">
    <property type="match status" value="1"/>
</dbReference>
<dbReference type="AlphaFoldDB" id="A0A7J6LVR3"/>
<comment type="similarity">
    <text evidence="2">Belongs to the BCKDHA family.</text>
</comment>
<dbReference type="Proteomes" id="UP000591131">
    <property type="component" value="Unassembled WGS sequence"/>
</dbReference>
<protein>
    <recommendedName>
        <fullName evidence="2">2-oxoisovalerate dehydrogenase subunit alpha</fullName>
        <ecNumber evidence="2">1.2.4.4</ecNumber>
    </recommendedName>
    <alternativeName>
        <fullName evidence="2">Branched-chain alpha-keto acid dehydrogenase E1 component alpha chain</fullName>
    </alternativeName>
</protein>
<comment type="function">
    <text evidence="2">The branched-chain alpha-keto dehydrogenase complex catalyzes the overall conversion of alpha-keto acids to acyl-CoA and CO(2). It contains multiple copies of three enzymatic components: branched-chain alpha-keto acid decarboxylase (E1), lipoamide acyltransferase (E2) and lipoamide dehydrogenase (E3).</text>
</comment>
<dbReference type="PANTHER" id="PTHR43380:SF1">
    <property type="entry name" value="2-OXOISOVALERATE DEHYDROGENASE SUBUNIT ALPHA, MITOCHONDRIAL"/>
    <property type="match status" value="1"/>
</dbReference>
<dbReference type="EC" id="1.2.4.4" evidence="2"/>
<dbReference type="OrthoDB" id="3845at2759"/>
<sequence>MLSRQYVSRRLFLPLGARPLSTAVSDGMEAMTQSLGRVSRGEPLFAGTRTTEWSSDPNFVAHVEPFPVFRRLDEQSKLLGDNGMPFSNDEAMRILDTMMRVNSYDQVLYDVQRQGRISFYMTNHGEEATQLGVAAALKFQDMIWPQYRELGVFLYRGFTTQQVTDQCMSTQFDQGKGRQMPVHYCFPEGNIQAISSPLGTNIPHAAGAGYSFKLDEADRCAVTFFGDGAASEGDFATALNFASVMKTQTIFICRNNGYAISTPVSEQYAGDGIAIRGVAYGVPSLRVDGNDVIAVYEAVRKAREMTVGEVSKANGLALGCPSGLRIGRLRYRPDAEVKSWVSDGTDPISRFRNLLIKLGLTTEEDCVKLGKKYRTEVLECLKISAKQKRAPIIDMFNDVYDEIPWHLQEQYDELRAHIERHPTAYNLNLYERDP</sequence>
<feature type="domain" description="Dehydrogenase E1 component" evidence="3">
    <location>
        <begin position="97"/>
        <end position="306"/>
    </location>
</feature>
<evidence type="ECO:0000256" key="2">
    <source>
        <dbReference type="RuleBase" id="RU365014"/>
    </source>
</evidence>
<dbReference type="SUPFAM" id="SSF52518">
    <property type="entry name" value="Thiamin diphosphate-binding fold (THDP-binding)"/>
    <property type="match status" value="1"/>
</dbReference>
<name>A0A7J6LVR3_PERCH</name>
<dbReference type="InterPro" id="IPR001017">
    <property type="entry name" value="DH_E1"/>
</dbReference>
<evidence type="ECO:0000256" key="1">
    <source>
        <dbReference type="ARBA" id="ARBA00023002"/>
    </source>
</evidence>
<dbReference type="CDD" id="cd02000">
    <property type="entry name" value="TPP_E1_PDC_ADC_BCADC"/>
    <property type="match status" value="1"/>
</dbReference>
<keyword evidence="5" id="KW-1185">Reference proteome</keyword>
<evidence type="ECO:0000313" key="4">
    <source>
        <dbReference type="EMBL" id="KAF4663402.1"/>
    </source>
</evidence>
<keyword evidence="2" id="KW-0786">Thiamine pyrophosphate</keyword>
<keyword evidence="1 2" id="KW-0560">Oxidoreductase</keyword>
<comment type="catalytic activity">
    <reaction evidence="2">
        <text>N(6)-[(R)-lipoyl]-L-lysyl-[protein] + 3-methyl-2-oxobutanoate + H(+) = N(6)-[(R)-S(8)-2-methylpropanoyldihydrolipoyl]-L-lysyl-[protein] + CO2</text>
        <dbReference type="Rhea" id="RHEA:13457"/>
        <dbReference type="Rhea" id="RHEA-COMP:10474"/>
        <dbReference type="Rhea" id="RHEA-COMP:10497"/>
        <dbReference type="ChEBI" id="CHEBI:11851"/>
        <dbReference type="ChEBI" id="CHEBI:15378"/>
        <dbReference type="ChEBI" id="CHEBI:16526"/>
        <dbReference type="ChEBI" id="CHEBI:83099"/>
        <dbReference type="ChEBI" id="CHEBI:83142"/>
        <dbReference type="EC" id="1.2.4.4"/>
    </reaction>
</comment>
<dbReference type="InterPro" id="IPR029061">
    <property type="entry name" value="THDP-binding"/>
</dbReference>
<comment type="caution">
    <text evidence="4">The sequence shown here is derived from an EMBL/GenBank/DDBJ whole genome shotgun (WGS) entry which is preliminary data.</text>
</comment>
<organism evidence="4 5">
    <name type="scientific">Perkinsus chesapeaki</name>
    <name type="common">Clam parasite</name>
    <name type="synonym">Perkinsus andrewsi</name>
    <dbReference type="NCBI Taxonomy" id="330153"/>
    <lineage>
        <taxon>Eukaryota</taxon>
        <taxon>Sar</taxon>
        <taxon>Alveolata</taxon>
        <taxon>Perkinsozoa</taxon>
        <taxon>Perkinsea</taxon>
        <taxon>Perkinsida</taxon>
        <taxon>Perkinsidae</taxon>
        <taxon>Perkinsus</taxon>
    </lineage>
</organism>
<proteinExistence type="inferred from homology"/>
<dbReference type="EMBL" id="JAAPAO010000318">
    <property type="protein sequence ID" value="KAF4663402.1"/>
    <property type="molecule type" value="Genomic_DNA"/>
</dbReference>
<comment type="cofactor">
    <cofactor evidence="2">
        <name>thiamine diphosphate</name>
        <dbReference type="ChEBI" id="CHEBI:58937"/>
    </cofactor>
</comment>
<evidence type="ECO:0000259" key="3">
    <source>
        <dbReference type="Pfam" id="PF00676"/>
    </source>
</evidence>